<evidence type="ECO:0000313" key="4">
    <source>
        <dbReference type="Proteomes" id="UP000284742"/>
    </source>
</evidence>
<reference evidence="3 4" key="1">
    <citation type="submission" date="2018-08" db="EMBL/GenBank/DDBJ databases">
        <title>A genome reference for cultivated species of the human gut microbiota.</title>
        <authorList>
            <person name="Zou Y."/>
            <person name="Xue W."/>
            <person name="Luo G."/>
        </authorList>
    </citation>
    <scope>NUCLEOTIDE SEQUENCE [LARGE SCALE GENOMIC DNA]</scope>
    <source>
        <strain evidence="1 3">AF19-4AC</strain>
        <strain evidence="2 4">AM37-5</strain>
    </source>
</reference>
<accession>A0A413YJF5</accession>
<dbReference type="RefSeq" id="WP_118145701.1">
    <property type="nucleotide sequence ID" value="NZ_QRWH01000013.1"/>
</dbReference>
<dbReference type="Proteomes" id="UP000283630">
    <property type="component" value="Unassembled WGS sequence"/>
</dbReference>
<dbReference type="EMBL" id="QSHK01000006">
    <property type="protein sequence ID" value="RHC06631.1"/>
    <property type="molecule type" value="Genomic_DNA"/>
</dbReference>
<protein>
    <submittedName>
        <fullName evidence="2">Uncharacterized protein</fullName>
    </submittedName>
</protein>
<dbReference type="EMBL" id="QRWH01000013">
    <property type="protein sequence ID" value="RGT07522.1"/>
    <property type="molecule type" value="Genomic_DNA"/>
</dbReference>
<proteinExistence type="predicted"/>
<sequence>MKEFNYFKLLQFPKVQMMGFKEVKGFIYVSISRISPLIVVYNKKIEKRDYRFRVDFENAEKKIIQNPRLYHLLNHFELDDKAFVYNEKNKMYIPTNISTVE</sequence>
<evidence type="ECO:0000313" key="2">
    <source>
        <dbReference type="EMBL" id="RHC06631.1"/>
    </source>
</evidence>
<gene>
    <name evidence="2" type="ORF">DW860_09485</name>
    <name evidence="1" type="ORF">DWX53_11915</name>
</gene>
<comment type="caution">
    <text evidence="2">The sequence shown here is derived from an EMBL/GenBank/DDBJ whole genome shotgun (WGS) entry which is preliminary data.</text>
</comment>
<name>A0A413YJF5_9FIRM</name>
<dbReference type="Proteomes" id="UP000284742">
    <property type="component" value="Unassembled WGS sequence"/>
</dbReference>
<dbReference type="AlphaFoldDB" id="A0A413YJF5"/>
<organism evidence="2 4">
    <name type="scientific">Dorea formicigenerans</name>
    <dbReference type="NCBI Taxonomy" id="39486"/>
    <lineage>
        <taxon>Bacteria</taxon>
        <taxon>Bacillati</taxon>
        <taxon>Bacillota</taxon>
        <taxon>Clostridia</taxon>
        <taxon>Lachnospirales</taxon>
        <taxon>Lachnospiraceae</taxon>
        <taxon>Dorea</taxon>
    </lineage>
</organism>
<evidence type="ECO:0000313" key="1">
    <source>
        <dbReference type="EMBL" id="RGT07522.1"/>
    </source>
</evidence>
<evidence type="ECO:0000313" key="3">
    <source>
        <dbReference type="Proteomes" id="UP000283630"/>
    </source>
</evidence>